<keyword evidence="3" id="KW-1185">Reference proteome</keyword>
<dbReference type="SUPFAM" id="SSF55729">
    <property type="entry name" value="Acyl-CoA N-acyltransferases (Nat)"/>
    <property type="match status" value="1"/>
</dbReference>
<dbReference type="InterPro" id="IPR000182">
    <property type="entry name" value="GNAT_dom"/>
</dbReference>
<reference evidence="2 3" key="1">
    <citation type="submission" date="2019-12" db="EMBL/GenBank/DDBJ databases">
        <title>Draft genome sequencing of Halomonas icarensis D1-1.</title>
        <authorList>
            <person name="Pandiyan K."/>
            <person name="Kushwaha P."/>
            <person name="Gowdham M."/>
            <person name="Chakdar H."/>
            <person name="Singh A."/>
            <person name="Kumar M."/>
            <person name="Saxena A.K."/>
        </authorList>
    </citation>
    <scope>NUCLEOTIDE SEQUENCE [LARGE SCALE GENOMIC DNA]</scope>
    <source>
        <strain evidence="2 3">D1-1</strain>
    </source>
</reference>
<proteinExistence type="predicted"/>
<dbReference type="AlphaFoldDB" id="A0A7X4VZJ1"/>
<dbReference type="EMBL" id="WUTS01000001">
    <property type="protein sequence ID" value="NAW13207.1"/>
    <property type="molecule type" value="Genomic_DNA"/>
</dbReference>
<evidence type="ECO:0000313" key="3">
    <source>
        <dbReference type="Proteomes" id="UP000448235"/>
    </source>
</evidence>
<dbReference type="InterPro" id="IPR016181">
    <property type="entry name" value="Acyl_CoA_acyltransferase"/>
</dbReference>
<dbReference type="PANTHER" id="PTHR43792">
    <property type="entry name" value="GNAT FAMILY, PUTATIVE (AFU_ORTHOLOGUE AFUA_3G00765)-RELATED-RELATED"/>
    <property type="match status" value="1"/>
</dbReference>
<dbReference type="RefSeq" id="WP_161423499.1">
    <property type="nucleotide sequence ID" value="NZ_JARWMY010000019.1"/>
</dbReference>
<gene>
    <name evidence="2" type="ORF">GRB80_10150</name>
</gene>
<comment type="caution">
    <text evidence="2">The sequence shown here is derived from an EMBL/GenBank/DDBJ whole genome shotgun (WGS) entry which is preliminary data.</text>
</comment>
<dbReference type="PROSITE" id="PS51186">
    <property type="entry name" value="GNAT"/>
    <property type="match status" value="1"/>
</dbReference>
<feature type="domain" description="N-acetyltransferase" evidence="1">
    <location>
        <begin position="10"/>
        <end position="168"/>
    </location>
</feature>
<organism evidence="2 3">
    <name type="scientific">Halomonas icarae</name>
    <dbReference type="NCBI Taxonomy" id="2691040"/>
    <lineage>
        <taxon>Bacteria</taxon>
        <taxon>Pseudomonadati</taxon>
        <taxon>Pseudomonadota</taxon>
        <taxon>Gammaproteobacteria</taxon>
        <taxon>Oceanospirillales</taxon>
        <taxon>Halomonadaceae</taxon>
        <taxon>Halomonas</taxon>
    </lineage>
</organism>
<protein>
    <submittedName>
        <fullName evidence="2">GNAT family N-acetyltransferase</fullName>
    </submittedName>
</protein>
<evidence type="ECO:0000259" key="1">
    <source>
        <dbReference type="PROSITE" id="PS51186"/>
    </source>
</evidence>
<evidence type="ECO:0000313" key="2">
    <source>
        <dbReference type="EMBL" id="NAW13207.1"/>
    </source>
</evidence>
<dbReference type="GO" id="GO:0016747">
    <property type="term" value="F:acyltransferase activity, transferring groups other than amino-acyl groups"/>
    <property type="evidence" value="ECO:0007669"/>
    <property type="project" value="InterPro"/>
</dbReference>
<sequence length="168" mass="18743">MPTVSDTERLTIRHFAHEDADFIVRLLNEPSFIRHIADKQVRTREEAVRYLDSGPVASYCAHGFGLNLVQLKGEGTPIGMCGLVKRDELEGPDLGYAFLPEFCGQGYAFEAATAVLEQGMRAHALESVLAVTLPDNARSNRLLRALGFRARGTVDLYGARNNLYEYRR</sequence>
<dbReference type="InterPro" id="IPR051531">
    <property type="entry name" value="N-acetyltransferase"/>
</dbReference>
<keyword evidence="2" id="KW-0808">Transferase</keyword>
<dbReference type="PANTHER" id="PTHR43792:SF1">
    <property type="entry name" value="N-ACETYLTRANSFERASE DOMAIN-CONTAINING PROTEIN"/>
    <property type="match status" value="1"/>
</dbReference>
<dbReference type="Gene3D" id="3.40.630.30">
    <property type="match status" value="1"/>
</dbReference>
<dbReference type="Pfam" id="PF13302">
    <property type="entry name" value="Acetyltransf_3"/>
    <property type="match status" value="1"/>
</dbReference>
<name>A0A7X4VZJ1_9GAMM</name>
<accession>A0A7X4VZJ1</accession>
<dbReference type="Proteomes" id="UP000448235">
    <property type="component" value="Unassembled WGS sequence"/>
</dbReference>